<protein>
    <submittedName>
        <fullName evidence="1">Uncharacterized protein</fullName>
    </submittedName>
</protein>
<accession>A0AAD5XYR1</accession>
<reference evidence="1" key="1">
    <citation type="submission" date="2020-05" db="EMBL/GenBank/DDBJ databases">
        <title>Phylogenomic resolution of chytrid fungi.</title>
        <authorList>
            <person name="Stajich J.E."/>
            <person name="Amses K."/>
            <person name="Simmons R."/>
            <person name="Seto K."/>
            <person name="Myers J."/>
            <person name="Bonds A."/>
            <person name="Quandt C.A."/>
            <person name="Barry K."/>
            <person name="Liu P."/>
            <person name="Grigoriev I."/>
            <person name="Longcore J.E."/>
            <person name="James T.Y."/>
        </authorList>
    </citation>
    <scope>NUCLEOTIDE SEQUENCE</scope>
    <source>
        <strain evidence="1">JEL0476</strain>
    </source>
</reference>
<organism evidence="1 2">
    <name type="scientific">Clydaea vesicula</name>
    <dbReference type="NCBI Taxonomy" id="447962"/>
    <lineage>
        <taxon>Eukaryota</taxon>
        <taxon>Fungi</taxon>
        <taxon>Fungi incertae sedis</taxon>
        <taxon>Chytridiomycota</taxon>
        <taxon>Chytridiomycota incertae sedis</taxon>
        <taxon>Chytridiomycetes</taxon>
        <taxon>Lobulomycetales</taxon>
        <taxon>Lobulomycetaceae</taxon>
        <taxon>Clydaea</taxon>
    </lineage>
</organism>
<evidence type="ECO:0000313" key="1">
    <source>
        <dbReference type="EMBL" id="KAJ3221267.1"/>
    </source>
</evidence>
<dbReference type="Proteomes" id="UP001211065">
    <property type="component" value="Unassembled WGS sequence"/>
</dbReference>
<sequence length="120" mass="14317">MNKSIYQAEFLDSLKNEDFLKAKFLLKKMEIENRDKRMTDEENYYHFSAEEEEDPEEEEENIFKTFGRNFAKKQQNSKTNTLNSSIKSNSSHKEDLKLVMLDLLDLLEELDFDDSILQIH</sequence>
<proteinExistence type="predicted"/>
<name>A0AAD5XYR1_9FUNG</name>
<keyword evidence="2" id="KW-1185">Reference proteome</keyword>
<evidence type="ECO:0000313" key="2">
    <source>
        <dbReference type="Proteomes" id="UP001211065"/>
    </source>
</evidence>
<comment type="caution">
    <text evidence="1">The sequence shown here is derived from an EMBL/GenBank/DDBJ whole genome shotgun (WGS) entry which is preliminary data.</text>
</comment>
<dbReference type="AlphaFoldDB" id="A0AAD5XYR1"/>
<dbReference type="EMBL" id="JADGJW010000240">
    <property type="protein sequence ID" value="KAJ3221267.1"/>
    <property type="molecule type" value="Genomic_DNA"/>
</dbReference>
<gene>
    <name evidence="1" type="ORF">HK099_003651</name>
</gene>